<dbReference type="Proteomes" id="UP001500433">
    <property type="component" value="Unassembled WGS sequence"/>
</dbReference>
<dbReference type="Pfam" id="PF16925">
    <property type="entry name" value="TetR_C_13"/>
    <property type="match status" value="1"/>
</dbReference>
<feature type="domain" description="HTH tetR-type" evidence="5">
    <location>
        <begin position="9"/>
        <end position="69"/>
    </location>
</feature>
<name>A0ABP9EVM4_9FLAO</name>
<dbReference type="InterPro" id="IPR011075">
    <property type="entry name" value="TetR_C"/>
</dbReference>
<keyword evidence="2 4" id="KW-0238">DNA-binding</keyword>
<evidence type="ECO:0000259" key="5">
    <source>
        <dbReference type="PROSITE" id="PS50977"/>
    </source>
</evidence>
<dbReference type="Gene3D" id="1.10.357.10">
    <property type="entry name" value="Tetracycline Repressor, domain 2"/>
    <property type="match status" value="1"/>
</dbReference>
<evidence type="ECO:0000313" key="6">
    <source>
        <dbReference type="EMBL" id="GAA4886866.1"/>
    </source>
</evidence>
<dbReference type="SUPFAM" id="SSF46689">
    <property type="entry name" value="Homeodomain-like"/>
    <property type="match status" value="1"/>
</dbReference>
<dbReference type="PANTHER" id="PTHR47506">
    <property type="entry name" value="TRANSCRIPTIONAL REGULATORY PROTEIN"/>
    <property type="match status" value="1"/>
</dbReference>
<dbReference type="InterPro" id="IPR009057">
    <property type="entry name" value="Homeodomain-like_sf"/>
</dbReference>
<proteinExistence type="predicted"/>
<dbReference type="InterPro" id="IPR036271">
    <property type="entry name" value="Tet_transcr_reg_TetR-rel_C_sf"/>
</dbReference>
<comment type="caution">
    <text evidence="6">The sequence shown here is derived from an EMBL/GenBank/DDBJ whole genome shotgun (WGS) entry which is preliminary data.</text>
</comment>
<dbReference type="PROSITE" id="PS50977">
    <property type="entry name" value="HTH_TETR_2"/>
    <property type="match status" value="1"/>
</dbReference>
<organism evidence="6 7">
    <name type="scientific">Flaviramulus aquimarinus</name>
    <dbReference type="NCBI Taxonomy" id="1170456"/>
    <lineage>
        <taxon>Bacteria</taxon>
        <taxon>Pseudomonadati</taxon>
        <taxon>Bacteroidota</taxon>
        <taxon>Flavobacteriia</taxon>
        <taxon>Flavobacteriales</taxon>
        <taxon>Flavobacteriaceae</taxon>
        <taxon>Flaviramulus</taxon>
    </lineage>
</organism>
<evidence type="ECO:0000313" key="7">
    <source>
        <dbReference type="Proteomes" id="UP001500433"/>
    </source>
</evidence>
<gene>
    <name evidence="6" type="ORF">GCM10023311_08040</name>
</gene>
<dbReference type="Pfam" id="PF00440">
    <property type="entry name" value="TetR_N"/>
    <property type="match status" value="1"/>
</dbReference>
<keyword evidence="7" id="KW-1185">Reference proteome</keyword>
<protein>
    <submittedName>
        <fullName evidence="6">TetR/AcrR family transcriptional regulator</fullName>
    </submittedName>
</protein>
<accession>A0ABP9EVM4</accession>
<dbReference type="PANTHER" id="PTHR47506:SF3">
    <property type="entry name" value="HTH-TYPE TRANSCRIPTIONAL REGULATOR LMRA"/>
    <property type="match status" value="1"/>
</dbReference>
<evidence type="ECO:0000256" key="1">
    <source>
        <dbReference type="ARBA" id="ARBA00023015"/>
    </source>
</evidence>
<keyword evidence="3" id="KW-0804">Transcription</keyword>
<keyword evidence="1" id="KW-0805">Transcription regulation</keyword>
<dbReference type="PRINTS" id="PR00455">
    <property type="entry name" value="HTHTETR"/>
</dbReference>
<evidence type="ECO:0000256" key="3">
    <source>
        <dbReference type="ARBA" id="ARBA00023163"/>
    </source>
</evidence>
<evidence type="ECO:0000256" key="2">
    <source>
        <dbReference type="ARBA" id="ARBA00023125"/>
    </source>
</evidence>
<dbReference type="SUPFAM" id="SSF48498">
    <property type="entry name" value="Tetracyclin repressor-like, C-terminal domain"/>
    <property type="match status" value="1"/>
</dbReference>
<dbReference type="InterPro" id="IPR001647">
    <property type="entry name" value="HTH_TetR"/>
</dbReference>
<dbReference type="EMBL" id="BAABJH010000001">
    <property type="protein sequence ID" value="GAA4886866.1"/>
    <property type="molecule type" value="Genomic_DNA"/>
</dbReference>
<evidence type="ECO:0000256" key="4">
    <source>
        <dbReference type="PROSITE-ProRule" id="PRU00335"/>
    </source>
</evidence>
<feature type="DNA-binding region" description="H-T-H motif" evidence="4">
    <location>
        <begin position="32"/>
        <end position="51"/>
    </location>
</feature>
<reference evidence="7" key="1">
    <citation type="journal article" date="2019" name="Int. J. Syst. Evol. Microbiol.">
        <title>The Global Catalogue of Microorganisms (GCM) 10K type strain sequencing project: providing services to taxonomists for standard genome sequencing and annotation.</title>
        <authorList>
            <consortium name="The Broad Institute Genomics Platform"/>
            <consortium name="The Broad Institute Genome Sequencing Center for Infectious Disease"/>
            <person name="Wu L."/>
            <person name="Ma J."/>
        </authorList>
    </citation>
    <scope>NUCLEOTIDE SEQUENCE [LARGE SCALE GENOMIC DNA]</scope>
    <source>
        <strain evidence="7">JCM 18274</strain>
    </source>
</reference>
<sequence>MIMYTEKGERTRQHFIEVSADLFNKKGYAGTAVSEILEAAGYSKGALYRTFTDKDELSLEAFKYNLGKLQRGLVKNIQSEKSAINKLLAIPNFYLNVSLERFVPGGCPILNTAIEVDDTNPKMNDVVKKAFSNWKNLILEIIVEGQSNKEFNQELNATEMAFYIIATIEGSIALAKSFKDKSVLNSNMEQLKKHIRTNT</sequence>